<dbReference type="SUPFAM" id="SSF46785">
    <property type="entry name" value="Winged helix' DNA-binding domain"/>
    <property type="match status" value="1"/>
</dbReference>
<evidence type="ECO:0000259" key="2">
    <source>
        <dbReference type="PROSITE" id="PS50987"/>
    </source>
</evidence>
<feature type="domain" description="Clp R" evidence="3">
    <location>
        <begin position="135"/>
        <end position="277"/>
    </location>
</feature>
<dbReference type="InterPro" id="IPR036628">
    <property type="entry name" value="Clp_N_dom_sf"/>
</dbReference>
<dbReference type="Gene3D" id="1.10.1780.10">
    <property type="entry name" value="Clp, N-terminal domain"/>
    <property type="match status" value="1"/>
</dbReference>
<dbReference type="InterPro" id="IPR044217">
    <property type="entry name" value="CLPT1/2"/>
</dbReference>
<dbReference type="Gene3D" id="1.10.10.10">
    <property type="entry name" value="Winged helix-like DNA-binding domain superfamily/Winged helix DNA-binding domain"/>
    <property type="match status" value="1"/>
</dbReference>
<dbReference type="Proteomes" id="UP000320055">
    <property type="component" value="Unassembled WGS sequence"/>
</dbReference>
<dbReference type="PANTHER" id="PTHR47016:SF5">
    <property type="entry name" value="CLP DOMAIN SUPERFAMILY PROTEIN"/>
    <property type="match status" value="1"/>
</dbReference>
<evidence type="ECO:0000313" key="5">
    <source>
        <dbReference type="Proteomes" id="UP000320055"/>
    </source>
</evidence>
<keyword evidence="1" id="KW-0677">Repeat</keyword>
<evidence type="ECO:0000259" key="3">
    <source>
        <dbReference type="PROSITE" id="PS51903"/>
    </source>
</evidence>
<dbReference type="InterPro" id="IPR001845">
    <property type="entry name" value="HTH_ArsR_DNA-bd_dom"/>
</dbReference>
<dbReference type="GO" id="GO:0003700">
    <property type="term" value="F:DNA-binding transcription factor activity"/>
    <property type="evidence" value="ECO:0007669"/>
    <property type="project" value="InterPro"/>
</dbReference>
<dbReference type="NCBIfam" id="NF033788">
    <property type="entry name" value="HTH_metalloreg"/>
    <property type="match status" value="1"/>
</dbReference>
<dbReference type="InterPro" id="IPR004176">
    <property type="entry name" value="Clp_R_N"/>
</dbReference>
<keyword evidence="5" id="KW-1185">Reference proteome</keyword>
<proteinExistence type="predicted"/>
<organism evidence="4 5">
    <name type="scientific">Hyella patelloides LEGE 07179</name>
    <dbReference type="NCBI Taxonomy" id="945734"/>
    <lineage>
        <taxon>Bacteria</taxon>
        <taxon>Bacillati</taxon>
        <taxon>Cyanobacteriota</taxon>
        <taxon>Cyanophyceae</taxon>
        <taxon>Pleurocapsales</taxon>
        <taxon>Hyellaceae</taxon>
        <taxon>Hyella</taxon>
    </lineage>
</organism>
<protein>
    <submittedName>
        <fullName evidence="4">ATPase</fullName>
    </submittedName>
</protein>
<dbReference type="SMART" id="SM00418">
    <property type="entry name" value="HTH_ARSR"/>
    <property type="match status" value="1"/>
</dbReference>
<evidence type="ECO:0000313" key="4">
    <source>
        <dbReference type="EMBL" id="VEP18006.1"/>
    </source>
</evidence>
<dbReference type="EMBL" id="CAACVJ010000635">
    <property type="protein sequence ID" value="VEP18006.1"/>
    <property type="molecule type" value="Genomic_DNA"/>
</dbReference>
<name>A0A563W2W2_9CYAN</name>
<dbReference type="PROSITE" id="PS50987">
    <property type="entry name" value="HTH_ARSR_2"/>
    <property type="match status" value="1"/>
</dbReference>
<dbReference type="InterPro" id="IPR011991">
    <property type="entry name" value="ArsR-like_HTH"/>
</dbReference>
<dbReference type="Pfam" id="PF02861">
    <property type="entry name" value="Clp_N"/>
    <property type="match status" value="1"/>
</dbReference>
<feature type="domain" description="HTH arsR-type" evidence="2">
    <location>
        <begin position="1"/>
        <end position="97"/>
    </location>
</feature>
<accession>A0A563W2W2</accession>
<dbReference type="InterPro" id="IPR036388">
    <property type="entry name" value="WH-like_DNA-bd_sf"/>
</dbReference>
<dbReference type="PRINTS" id="PR00778">
    <property type="entry name" value="HTHARSR"/>
</dbReference>
<evidence type="ECO:0000256" key="1">
    <source>
        <dbReference type="PROSITE-ProRule" id="PRU01251"/>
    </source>
</evidence>
<dbReference type="OrthoDB" id="571071at2"/>
<dbReference type="Pfam" id="PF12840">
    <property type="entry name" value="HTH_20"/>
    <property type="match status" value="1"/>
</dbReference>
<dbReference type="CDD" id="cd00090">
    <property type="entry name" value="HTH_ARSR"/>
    <property type="match status" value="1"/>
</dbReference>
<dbReference type="AlphaFoldDB" id="A0A563W2W2"/>
<dbReference type="PROSITE" id="PS51903">
    <property type="entry name" value="CLP_R"/>
    <property type="match status" value="1"/>
</dbReference>
<dbReference type="RefSeq" id="WP_144876418.1">
    <property type="nucleotide sequence ID" value="NZ_LR214402.1"/>
</dbReference>
<sequence>MDKSISYYADLFAAMGSEPRLRIMQLLFTSYPKGMVVNEIKNKLEIPNSTLSHHLEKLKVENLVKVRKDKQYLWYTANAEAMEDLLSFFCTDNSSNALHAFEPVENSIKEEKSMSEQLFRPIWDKLFTTLGFPLPSRFTQEAITAIKFAQCESLRLKHRYVGTEQILIGLISEKSGIAWQFLDEAGLNLEKVQTETERLVGRGNNSSIPIFMPFTRRVKEIMENALQESLKLGKNHIGTEHLLLGLLGDVDSLGFKILGNLGVDISNFEQKLRKSLI</sequence>
<dbReference type="InterPro" id="IPR036390">
    <property type="entry name" value="WH_DNA-bd_sf"/>
</dbReference>
<dbReference type="PANTHER" id="PTHR47016">
    <property type="entry name" value="ATP-DEPENDENT CLP PROTEASE ATP-BINDING SUBUNIT CLPT1, CHLOROPLASTIC"/>
    <property type="match status" value="1"/>
</dbReference>
<dbReference type="SUPFAM" id="SSF81923">
    <property type="entry name" value="Double Clp-N motif"/>
    <property type="match status" value="1"/>
</dbReference>
<gene>
    <name evidence="4" type="ORF">H1P_6700002</name>
</gene>
<reference evidence="4 5" key="1">
    <citation type="submission" date="2019-01" db="EMBL/GenBank/DDBJ databases">
        <authorList>
            <person name="Brito A."/>
        </authorList>
    </citation>
    <scope>NUCLEOTIDE SEQUENCE [LARGE SCALE GENOMIC DNA]</scope>
    <source>
        <strain evidence="4">1</strain>
    </source>
</reference>